<name>A0A0L0UT69_9BASI</name>
<feature type="region of interest" description="Disordered" evidence="1">
    <location>
        <begin position="56"/>
        <end position="83"/>
    </location>
</feature>
<dbReference type="AlphaFoldDB" id="A0A0L0UT69"/>
<proteinExistence type="predicted"/>
<evidence type="ECO:0000256" key="1">
    <source>
        <dbReference type="SAM" id="MobiDB-lite"/>
    </source>
</evidence>
<dbReference type="Proteomes" id="UP000054564">
    <property type="component" value="Unassembled WGS sequence"/>
</dbReference>
<dbReference type="OrthoDB" id="2507586at2759"/>
<comment type="caution">
    <text evidence="2">The sequence shown here is derived from an EMBL/GenBank/DDBJ whole genome shotgun (WGS) entry which is preliminary data.</text>
</comment>
<reference evidence="3" key="1">
    <citation type="submission" date="2014-03" db="EMBL/GenBank/DDBJ databases">
        <title>The Genome Sequence of Puccinia striiformis f. sp. tritici PST-78.</title>
        <authorList>
            <consortium name="The Broad Institute Genome Sequencing Platform"/>
            <person name="Cuomo C."/>
            <person name="Hulbert S."/>
            <person name="Chen X."/>
            <person name="Walker B."/>
            <person name="Young S.K."/>
            <person name="Zeng Q."/>
            <person name="Gargeya S."/>
            <person name="Fitzgerald M."/>
            <person name="Haas B."/>
            <person name="Abouelleil A."/>
            <person name="Alvarado L."/>
            <person name="Arachchi H.M."/>
            <person name="Berlin A.M."/>
            <person name="Chapman S.B."/>
            <person name="Goldberg J."/>
            <person name="Griggs A."/>
            <person name="Gujja S."/>
            <person name="Hansen M."/>
            <person name="Howarth C."/>
            <person name="Imamovic A."/>
            <person name="Larimer J."/>
            <person name="McCowan C."/>
            <person name="Montmayeur A."/>
            <person name="Murphy C."/>
            <person name="Neiman D."/>
            <person name="Pearson M."/>
            <person name="Priest M."/>
            <person name="Roberts A."/>
            <person name="Saif S."/>
            <person name="Shea T."/>
            <person name="Sisk P."/>
            <person name="Sykes S."/>
            <person name="Wortman J."/>
            <person name="Nusbaum C."/>
            <person name="Birren B."/>
        </authorList>
    </citation>
    <scope>NUCLEOTIDE SEQUENCE [LARGE SCALE GENOMIC DNA]</scope>
    <source>
        <strain evidence="3">race PST-78</strain>
    </source>
</reference>
<keyword evidence="3" id="KW-1185">Reference proteome</keyword>
<organism evidence="2 3">
    <name type="scientific">Puccinia striiformis f. sp. tritici PST-78</name>
    <dbReference type="NCBI Taxonomy" id="1165861"/>
    <lineage>
        <taxon>Eukaryota</taxon>
        <taxon>Fungi</taxon>
        <taxon>Dikarya</taxon>
        <taxon>Basidiomycota</taxon>
        <taxon>Pucciniomycotina</taxon>
        <taxon>Pucciniomycetes</taxon>
        <taxon>Pucciniales</taxon>
        <taxon>Pucciniaceae</taxon>
        <taxon>Puccinia</taxon>
    </lineage>
</organism>
<protein>
    <submittedName>
        <fullName evidence="2">Uncharacterized protein</fullName>
    </submittedName>
</protein>
<accession>A0A0L0UT69</accession>
<evidence type="ECO:0000313" key="3">
    <source>
        <dbReference type="Proteomes" id="UP000054564"/>
    </source>
</evidence>
<sequence length="175" mass="19251">MPFRCHQTDKSLLASSQPEATSRAPPAAGSHPRSPASFRQFHLPSRLTARFTKSSTANFHQSPTAVVSPSPTTGLSRTNATRRGHEPTELNNIEINGDLVSRLLGLKVAPLAFQSPAPSTVRQIPPMKASSLDYSTLPLPPLPHPFQTKKPSHNRRRKISMVPADVREELWDIHT</sequence>
<feature type="compositionally biased region" description="Polar residues" evidence="1">
    <location>
        <begin position="56"/>
        <end position="81"/>
    </location>
</feature>
<gene>
    <name evidence="2" type="ORF">PSTG_16421</name>
</gene>
<evidence type="ECO:0000313" key="2">
    <source>
        <dbReference type="EMBL" id="KNE90116.1"/>
    </source>
</evidence>
<feature type="region of interest" description="Disordered" evidence="1">
    <location>
        <begin position="1"/>
        <end position="43"/>
    </location>
</feature>
<dbReference type="EMBL" id="AJIL01000275">
    <property type="protein sequence ID" value="KNE90116.1"/>
    <property type="molecule type" value="Genomic_DNA"/>
</dbReference>